<dbReference type="Pfam" id="PF00583">
    <property type="entry name" value="Acetyltransf_1"/>
    <property type="match status" value="1"/>
</dbReference>
<dbReference type="PROSITE" id="PS51186">
    <property type="entry name" value="GNAT"/>
    <property type="match status" value="1"/>
</dbReference>
<name>A0ABS4NU39_9BACL</name>
<reference evidence="2 3" key="1">
    <citation type="submission" date="2021-03" db="EMBL/GenBank/DDBJ databases">
        <title>Genomic Encyclopedia of Type Strains, Phase IV (KMG-IV): sequencing the most valuable type-strain genomes for metagenomic binning, comparative biology and taxonomic classification.</title>
        <authorList>
            <person name="Goeker M."/>
        </authorList>
    </citation>
    <scope>NUCLEOTIDE SEQUENCE [LARGE SCALE GENOMIC DNA]</scope>
    <source>
        <strain evidence="2 3">DSM 101953</strain>
    </source>
</reference>
<gene>
    <name evidence="2" type="ORF">J2Z70_003725</name>
</gene>
<comment type="caution">
    <text evidence="2">The sequence shown here is derived from an EMBL/GenBank/DDBJ whole genome shotgun (WGS) entry which is preliminary data.</text>
</comment>
<dbReference type="InterPro" id="IPR016181">
    <property type="entry name" value="Acyl_CoA_acyltransferase"/>
</dbReference>
<feature type="domain" description="N-acetyltransferase" evidence="1">
    <location>
        <begin position="3"/>
        <end position="161"/>
    </location>
</feature>
<evidence type="ECO:0000313" key="2">
    <source>
        <dbReference type="EMBL" id="MBP2113564.1"/>
    </source>
</evidence>
<dbReference type="EMBL" id="JAGGLV010000012">
    <property type="protein sequence ID" value="MBP2113564.1"/>
    <property type="molecule type" value="Genomic_DNA"/>
</dbReference>
<protein>
    <submittedName>
        <fullName evidence="2">RimJ/RimL family protein N-acetyltransferase</fullName>
    </submittedName>
</protein>
<evidence type="ECO:0000259" key="1">
    <source>
        <dbReference type="PROSITE" id="PS51186"/>
    </source>
</evidence>
<dbReference type="RefSeq" id="WP_209875678.1">
    <property type="nucleotide sequence ID" value="NZ_JAGGLV010000012.1"/>
</dbReference>
<dbReference type="InterPro" id="IPR000182">
    <property type="entry name" value="GNAT_dom"/>
</dbReference>
<dbReference type="Proteomes" id="UP000773462">
    <property type="component" value="Unassembled WGS sequence"/>
</dbReference>
<dbReference type="Gene3D" id="3.40.630.30">
    <property type="match status" value="1"/>
</dbReference>
<accession>A0ABS4NU39</accession>
<dbReference type="SUPFAM" id="SSF55729">
    <property type="entry name" value="Acyl-CoA N-acyltransferases (Nat)"/>
    <property type="match status" value="1"/>
</dbReference>
<dbReference type="CDD" id="cd04301">
    <property type="entry name" value="NAT_SF"/>
    <property type="match status" value="1"/>
</dbReference>
<organism evidence="2 3">
    <name type="scientific">Paenibacillus silagei</name>
    <dbReference type="NCBI Taxonomy" id="1670801"/>
    <lineage>
        <taxon>Bacteria</taxon>
        <taxon>Bacillati</taxon>
        <taxon>Bacillota</taxon>
        <taxon>Bacilli</taxon>
        <taxon>Bacillales</taxon>
        <taxon>Paenibacillaceae</taxon>
        <taxon>Paenibacillus</taxon>
    </lineage>
</organism>
<proteinExistence type="predicted"/>
<sequence>MNIEFSKISQFERGTLLELLKDAYSFDRRYEQNCLEDWQEFDNFFFDNLQIADKYGFMTTLHGKAIGFVSWDPRQMPRYAEIGHNCIATAYKGKGYSTMQLQEAVDRILRNEVGQIRVTTNDDLIPAQRMYERVGFILQQKRDMGPGSVLKGEHWDYVYRV</sequence>
<keyword evidence="3" id="KW-1185">Reference proteome</keyword>
<evidence type="ECO:0000313" key="3">
    <source>
        <dbReference type="Proteomes" id="UP000773462"/>
    </source>
</evidence>